<keyword evidence="4" id="KW-1053">Target membrane</keyword>
<dbReference type="GO" id="GO:0042151">
    <property type="term" value="C:nematocyst"/>
    <property type="evidence" value="ECO:0007669"/>
    <property type="project" value="UniProtKB-SubCell"/>
</dbReference>
<dbReference type="PANTHER" id="PTHR40388:SF1">
    <property type="entry name" value="BRYOPORIN"/>
    <property type="match status" value="1"/>
</dbReference>
<dbReference type="SUPFAM" id="SSF63724">
    <property type="entry name" value="Cytolysin/lectin"/>
    <property type="match status" value="1"/>
</dbReference>
<accession>A0A8S3UPG3</accession>
<comment type="caution">
    <text evidence="6">The sequence shown here is derived from an EMBL/GenBank/DDBJ whole genome shotgun (WGS) entry which is preliminary data.</text>
</comment>
<keyword evidence="4" id="KW-0472">Membrane</keyword>
<evidence type="ECO:0000313" key="7">
    <source>
        <dbReference type="Proteomes" id="UP000683360"/>
    </source>
</evidence>
<evidence type="ECO:0000313" key="6">
    <source>
        <dbReference type="EMBL" id="CAG2247609.1"/>
    </source>
</evidence>
<proteinExistence type="predicted"/>
<organism evidence="6 7">
    <name type="scientific">Mytilus edulis</name>
    <name type="common">Blue mussel</name>
    <dbReference type="NCBI Taxonomy" id="6550"/>
    <lineage>
        <taxon>Eukaryota</taxon>
        <taxon>Metazoa</taxon>
        <taxon>Spiralia</taxon>
        <taxon>Lophotrochozoa</taxon>
        <taxon>Mollusca</taxon>
        <taxon>Bivalvia</taxon>
        <taxon>Autobranchia</taxon>
        <taxon>Pteriomorphia</taxon>
        <taxon>Mytilida</taxon>
        <taxon>Mytiloidea</taxon>
        <taxon>Mytilidae</taxon>
        <taxon>Mytilinae</taxon>
        <taxon>Mytilus</taxon>
    </lineage>
</organism>
<evidence type="ECO:0000256" key="3">
    <source>
        <dbReference type="ARBA" id="ARBA00022537"/>
    </source>
</evidence>
<evidence type="ECO:0000256" key="1">
    <source>
        <dbReference type="ARBA" id="ARBA00004175"/>
    </source>
</evidence>
<dbReference type="GO" id="GO:0044218">
    <property type="term" value="C:other organism cell membrane"/>
    <property type="evidence" value="ECO:0007669"/>
    <property type="project" value="UniProtKB-KW"/>
</dbReference>
<sequence>MAYSSAVRIPINWADLGVTAASTSIESGATMMTAEASYRVVCTIEVENWTKYNLVNPHATIKKGELQSSPVLIRPTLREKFTAHKSYWGFSGTYGVASWRIDDGEGRRAVVMWSCPYNFGGTVIISVLDWQNQLLSVTVIGFTKCITKETAMA</sequence>
<dbReference type="OrthoDB" id="6132998at2759"/>
<name>A0A8S3UPG3_MYTED</name>
<dbReference type="PANTHER" id="PTHR40388">
    <property type="entry name" value="BRYOPORIN"/>
    <property type="match status" value="1"/>
</dbReference>
<dbReference type="Gene3D" id="2.60.270.50">
    <property type="match status" value="1"/>
</dbReference>
<reference evidence="6" key="1">
    <citation type="submission" date="2021-03" db="EMBL/GenBank/DDBJ databases">
        <authorList>
            <person name="Bekaert M."/>
        </authorList>
    </citation>
    <scope>NUCLEOTIDE SEQUENCE</scope>
</reference>
<evidence type="ECO:0000256" key="4">
    <source>
        <dbReference type="ARBA" id="ARBA00023298"/>
    </source>
</evidence>
<keyword evidence="7" id="KW-1185">Reference proteome</keyword>
<keyword evidence="3" id="KW-1052">Target cell membrane</keyword>
<dbReference type="Proteomes" id="UP000683360">
    <property type="component" value="Unassembled WGS sequence"/>
</dbReference>
<comment type="subcellular location">
    <subcellularLocation>
        <location evidence="2">Nematocyst</location>
    </subcellularLocation>
    <subcellularLocation>
        <location evidence="1">Target cell membrane</location>
    </subcellularLocation>
</comment>
<gene>
    <name evidence="6" type="ORF">MEDL_59576</name>
</gene>
<dbReference type="InterPro" id="IPR050677">
    <property type="entry name" value="Actinoporin_PFT"/>
</dbReference>
<protein>
    <submittedName>
        <fullName evidence="6">Uncharacterized protein</fullName>
    </submittedName>
</protein>
<dbReference type="EMBL" id="CAJPWZ010002912">
    <property type="protein sequence ID" value="CAG2247609.1"/>
    <property type="molecule type" value="Genomic_DNA"/>
</dbReference>
<dbReference type="AlphaFoldDB" id="A0A8S3UPG3"/>
<dbReference type="InterPro" id="IPR015926">
    <property type="entry name" value="Cytolysin/lectin"/>
</dbReference>
<evidence type="ECO:0000256" key="2">
    <source>
        <dbReference type="ARBA" id="ARBA00004532"/>
    </source>
</evidence>
<keyword evidence="5" id="KW-0166">Nematocyst</keyword>
<evidence type="ECO:0000256" key="5">
    <source>
        <dbReference type="ARBA" id="ARBA00023331"/>
    </source>
</evidence>